<reference evidence="9 10" key="1">
    <citation type="submission" date="2016-06" db="EMBL/GenBank/DDBJ databases">
        <title>Evolution of pathogenesis and genome organization in the Tremellales.</title>
        <authorList>
            <person name="Cuomo C."/>
            <person name="Litvintseva A."/>
            <person name="Heitman J."/>
            <person name="Chen Y."/>
            <person name="Sun S."/>
            <person name="Springer D."/>
            <person name="Dromer F."/>
            <person name="Young S."/>
            <person name="Zeng Q."/>
            <person name="Chapman S."/>
            <person name="Gujja S."/>
            <person name="Saif S."/>
            <person name="Birren B."/>
        </authorList>
    </citation>
    <scope>NUCLEOTIDE SEQUENCE [LARGE SCALE GENOMIC DNA]</scope>
    <source>
        <strain evidence="9 10">ATCC 28783</strain>
    </source>
</reference>
<keyword evidence="4 6" id="KW-0802">TPR repeat</keyword>
<dbReference type="FunFam" id="1.10.260.100:FF:000004">
    <property type="entry name" value="Putative stress-induced-phosphoprotein 1"/>
    <property type="match status" value="1"/>
</dbReference>
<dbReference type="Proteomes" id="UP000289152">
    <property type="component" value="Unassembled WGS sequence"/>
</dbReference>
<dbReference type="Gene3D" id="1.25.40.10">
    <property type="entry name" value="Tetratricopeptide repeat domain"/>
    <property type="match status" value="3"/>
</dbReference>
<feature type="repeat" description="TPR" evidence="6">
    <location>
        <begin position="409"/>
        <end position="442"/>
    </location>
</feature>
<keyword evidence="3" id="KW-0677">Repeat</keyword>
<dbReference type="InterPro" id="IPR011990">
    <property type="entry name" value="TPR-like_helical_dom_sf"/>
</dbReference>
<evidence type="ECO:0000256" key="4">
    <source>
        <dbReference type="ARBA" id="ARBA00022803"/>
    </source>
</evidence>
<dbReference type="GO" id="GO:0051879">
    <property type="term" value="F:Hsp90 protein binding"/>
    <property type="evidence" value="ECO:0007669"/>
    <property type="project" value="TreeGrafter"/>
</dbReference>
<dbReference type="GO" id="GO:0042030">
    <property type="term" value="F:ATPase inhibitor activity"/>
    <property type="evidence" value="ECO:0007669"/>
    <property type="project" value="UniProtKB-ARBA"/>
</dbReference>
<dbReference type="InParanoid" id="A0A4Q1BM88"/>
<dbReference type="FunFam" id="1.25.40.10:FF:000020">
    <property type="entry name" value="Stress-induced phosphoprotein 1"/>
    <property type="match status" value="1"/>
</dbReference>
<organism evidence="9 10">
    <name type="scientific">Tremella mesenterica</name>
    <name type="common">Jelly fungus</name>
    <dbReference type="NCBI Taxonomy" id="5217"/>
    <lineage>
        <taxon>Eukaryota</taxon>
        <taxon>Fungi</taxon>
        <taxon>Dikarya</taxon>
        <taxon>Basidiomycota</taxon>
        <taxon>Agaricomycotina</taxon>
        <taxon>Tremellomycetes</taxon>
        <taxon>Tremellales</taxon>
        <taxon>Tremellaceae</taxon>
        <taxon>Tremella</taxon>
    </lineage>
</organism>
<dbReference type="PANTHER" id="PTHR22904:SF523">
    <property type="entry name" value="STRESS-INDUCED-PHOSPHOPROTEIN 1"/>
    <property type="match status" value="1"/>
</dbReference>
<dbReference type="InterPro" id="IPR019734">
    <property type="entry name" value="TPR_rpt"/>
</dbReference>
<protein>
    <submittedName>
        <fullName evidence="9">Stress-induced-phosphoprotein 1</fullName>
    </submittedName>
</protein>
<feature type="repeat" description="TPR" evidence="6">
    <location>
        <begin position="349"/>
        <end position="382"/>
    </location>
</feature>
<dbReference type="Pfam" id="PF17830">
    <property type="entry name" value="STI1-HOP_DP"/>
    <property type="match status" value="2"/>
</dbReference>
<sequence length="597" mass="65724">MSDAASIKAEANKAFAAKDYPTAVKLYSDAIALDPDSHVLYSNRSAAKSGSKDYQGALEDAEKCIQLAPSFGKGHARKGAALHGLRQYPEAVMAYEAGLQAEPESDVCKKGLAGVKKVMDSDAESPFGGADSAFGNMFRDPGLMTKLENNPKTREFLKDPSFVAKIKMLQTSTRPTDVQGMLGDPRMLTVMGVAMGIDLEAFERPEGSKEMPPGYKSSPSEPTPSSASSSRPAPSPPSSAPSSAPKTAEPPKAPEPAEEEPMEVDDSHETKAEAEDLKAKGNAAYKARKFEEAIELYQKAWEIYPKDVTFLTNLSAVYFEQGEYQKCIETCEKAVEEGHDLRADYKTFAKAYGRIGSAHQKLGDLVNAIKFYQKSLTEHRTPDVLTKLREAEKAKLEADRQAYIDPVKAEAAREEGNTAFKAGDFAAAVKHYTEAIKRAPTDPRGYTNRAAAYTKLLALPEALKDSDEAIRNDPTFIKAYIRKALVQQGMKDNTKALETLQKAMDADVEKKHTRELETTMMKVMNELESERATETDEQTYQRAMRDPEVQEIMSDPVMRQILADSQQDPKALMDHMKNPLIAQKIQKLVTAGIIKTR</sequence>
<dbReference type="Gene3D" id="1.10.260.100">
    <property type="match status" value="2"/>
</dbReference>
<dbReference type="SUPFAM" id="SSF48452">
    <property type="entry name" value="TPR-like"/>
    <property type="match status" value="3"/>
</dbReference>
<evidence type="ECO:0000259" key="8">
    <source>
        <dbReference type="SMART" id="SM00727"/>
    </source>
</evidence>
<dbReference type="PROSITE" id="PS50005">
    <property type="entry name" value="TPR"/>
    <property type="match status" value="4"/>
</dbReference>
<dbReference type="SMART" id="SM00727">
    <property type="entry name" value="STI1"/>
    <property type="match status" value="2"/>
</dbReference>
<dbReference type="Pfam" id="PF13432">
    <property type="entry name" value="TPR_16"/>
    <property type="match status" value="1"/>
</dbReference>
<keyword evidence="2" id="KW-0963">Cytoplasm</keyword>
<dbReference type="InterPro" id="IPR006636">
    <property type="entry name" value="STI1_HS-bd"/>
</dbReference>
<evidence type="ECO:0000256" key="2">
    <source>
        <dbReference type="ARBA" id="ARBA00022490"/>
    </source>
</evidence>
<feature type="domain" description="STI1" evidence="8">
    <location>
        <begin position="546"/>
        <end position="585"/>
    </location>
</feature>
<dbReference type="FunFam" id="1.25.40.10:FF:000027">
    <property type="entry name" value="stress-induced-phosphoprotein 1 isoform X1"/>
    <property type="match status" value="1"/>
</dbReference>
<dbReference type="Pfam" id="PF13181">
    <property type="entry name" value="TPR_8"/>
    <property type="match status" value="1"/>
</dbReference>
<evidence type="ECO:0000313" key="10">
    <source>
        <dbReference type="Proteomes" id="UP000289152"/>
    </source>
</evidence>
<feature type="compositionally biased region" description="Basic and acidic residues" evidence="7">
    <location>
        <begin position="265"/>
        <end position="277"/>
    </location>
</feature>
<evidence type="ECO:0000256" key="7">
    <source>
        <dbReference type="SAM" id="MobiDB-lite"/>
    </source>
</evidence>
<gene>
    <name evidence="9" type="ORF">M231_03779</name>
</gene>
<evidence type="ECO:0000256" key="1">
    <source>
        <dbReference type="ARBA" id="ARBA00004496"/>
    </source>
</evidence>
<accession>A0A4Q1BM88</accession>
<feature type="region of interest" description="Disordered" evidence="7">
    <location>
        <begin position="205"/>
        <end position="277"/>
    </location>
</feature>
<keyword evidence="10" id="KW-1185">Reference proteome</keyword>
<feature type="compositionally biased region" description="Low complexity" evidence="7">
    <location>
        <begin position="217"/>
        <end position="232"/>
    </location>
</feature>
<dbReference type="InterPro" id="IPR041243">
    <property type="entry name" value="STI1/HOP_DP"/>
</dbReference>
<dbReference type="FunCoup" id="A0A4Q1BM88">
    <property type="interactions" value="528"/>
</dbReference>
<feature type="repeat" description="TPR" evidence="6">
    <location>
        <begin position="4"/>
        <end position="37"/>
    </location>
</feature>
<feature type="repeat" description="TPR" evidence="6">
    <location>
        <begin position="274"/>
        <end position="307"/>
    </location>
</feature>
<dbReference type="Pfam" id="PF14559">
    <property type="entry name" value="TPR_19"/>
    <property type="match status" value="1"/>
</dbReference>
<evidence type="ECO:0000313" key="9">
    <source>
        <dbReference type="EMBL" id="RXK38934.1"/>
    </source>
</evidence>
<dbReference type="EMBL" id="SDIL01000039">
    <property type="protein sequence ID" value="RXK38934.1"/>
    <property type="molecule type" value="Genomic_DNA"/>
</dbReference>
<dbReference type="FunFam" id="1.25.40.10:FF:000010">
    <property type="entry name" value="Stress-induced phosphoprotein 1"/>
    <property type="match status" value="1"/>
</dbReference>
<dbReference type="SMART" id="SM00028">
    <property type="entry name" value="TPR"/>
    <property type="match status" value="9"/>
</dbReference>
<comment type="subcellular location">
    <subcellularLocation>
        <location evidence="1">Cytoplasm</location>
    </subcellularLocation>
</comment>
<dbReference type="GO" id="GO:0005737">
    <property type="term" value="C:cytoplasm"/>
    <property type="evidence" value="ECO:0007669"/>
    <property type="project" value="UniProtKB-SubCell"/>
</dbReference>
<dbReference type="OrthoDB" id="2423701at2759"/>
<evidence type="ECO:0000256" key="6">
    <source>
        <dbReference type="PROSITE-ProRule" id="PRU00339"/>
    </source>
</evidence>
<comment type="caution">
    <text evidence="9">The sequence shown here is derived from an EMBL/GenBank/DDBJ whole genome shotgun (WGS) entry which is preliminary data.</text>
</comment>
<dbReference type="AlphaFoldDB" id="A0A4Q1BM88"/>
<evidence type="ECO:0000256" key="3">
    <source>
        <dbReference type="ARBA" id="ARBA00022737"/>
    </source>
</evidence>
<dbReference type="PANTHER" id="PTHR22904">
    <property type="entry name" value="TPR REPEAT CONTAINING PROTEIN"/>
    <property type="match status" value="1"/>
</dbReference>
<evidence type="ECO:0000256" key="5">
    <source>
        <dbReference type="ARBA" id="ARBA00064323"/>
    </source>
</evidence>
<dbReference type="FunFam" id="1.10.260.100:FF:000002">
    <property type="entry name" value="Stress-induced-phosphoprotein 1 (Hsp70/Hsp90-organizing)"/>
    <property type="match status" value="1"/>
</dbReference>
<comment type="subunit">
    <text evidence="5">Part of a larger complex that includes HSP70, HSP90, and immunophilins.</text>
</comment>
<dbReference type="STRING" id="5217.A0A4Q1BM88"/>
<proteinExistence type="predicted"/>
<feature type="domain" description="STI1" evidence="8">
    <location>
        <begin position="140"/>
        <end position="181"/>
    </location>
</feature>
<name>A0A4Q1BM88_TREME</name>